<dbReference type="PANTHER" id="PTHR10696">
    <property type="entry name" value="GAMMA-BUTYROBETAINE HYDROXYLASE-RELATED"/>
    <property type="match status" value="1"/>
</dbReference>
<dbReference type="EMBL" id="LDAU01000205">
    <property type="protein sequence ID" value="KRW99666.1"/>
    <property type="molecule type" value="Genomic_DNA"/>
</dbReference>
<dbReference type="InterPro" id="IPR023395">
    <property type="entry name" value="MCP_dom_sf"/>
</dbReference>
<dbReference type="Pfam" id="PF02668">
    <property type="entry name" value="TauD"/>
    <property type="match status" value="1"/>
</dbReference>
<dbReference type="InterPro" id="IPR042098">
    <property type="entry name" value="TauD-like_sf"/>
</dbReference>
<dbReference type="GO" id="GO:0016020">
    <property type="term" value="C:membrane"/>
    <property type="evidence" value="ECO:0007669"/>
    <property type="project" value="UniProtKB-SubCell"/>
</dbReference>
<evidence type="ECO:0000256" key="2">
    <source>
        <dbReference type="ARBA" id="ARBA00022692"/>
    </source>
</evidence>
<proteinExistence type="predicted"/>
<evidence type="ECO:0000256" key="5">
    <source>
        <dbReference type="SAM" id="Phobius"/>
    </source>
</evidence>
<dbReference type="Gene3D" id="1.50.40.10">
    <property type="entry name" value="Mitochondrial carrier domain"/>
    <property type="match status" value="2"/>
</dbReference>
<dbReference type="SUPFAM" id="SSF51197">
    <property type="entry name" value="Clavaminate synthase-like"/>
    <property type="match status" value="1"/>
</dbReference>
<dbReference type="InParanoid" id="A0A0V0QBV9"/>
<feature type="transmembrane region" description="Helical" evidence="5">
    <location>
        <begin position="82"/>
        <end position="101"/>
    </location>
</feature>
<dbReference type="InterPro" id="IPR018108">
    <property type="entry name" value="MCP_transmembrane"/>
</dbReference>
<dbReference type="InterPro" id="IPR003819">
    <property type="entry name" value="TauD/TfdA-like"/>
</dbReference>
<protein>
    <submittedName>
        <fullName evidence="7">Mitochondrial carrier domain</fullName>
    </submittedName>
</protein>
<comment type="subcellular location">
    <subcellularLocation>
        <location evidence="1">Membrane</location>
        <topology evidence="1">Multi-pass membrane protein</topology>
    </subcellularLocation>
</comment>
<dbReference type="Proteomes" id="UP000054937">
    <property type="component" value="Unassembled WGS sequence"/>
</dbReference>
<evidence type="ECO:0000313" key="8">
    <source>
        <dbReference type="Proteomes" id="UP000054937"/>
    </source>
</evidence>
<dbReference type="Pfam" id="PF00153">
    <property type="entry name" value="Mito_carr"/>
    <property type="match status" value="2"/>
</dbReference>
<reference evidence="7 8" key="1">
    <citation type="journal article" date="2015" name="Sci. Rep.">
        <title>Genome of the facultative scuticociliatosis pathogen Pseudocohnilembus persalinus provides insight into its virulence through horizontal gene transfer.</title>
        <authorList>
            <person name="Xiong J."/>
            <person name="Wang G."/>
            <person name="Cheng J."/>
            <person name="Tian M."/>
            <person name="Pan X."/>
            <person name="Warren A."/>
            <person name="Jiang C."/>
            <person name="Yuan D."/>
            <person name="Miao W."/>
        </authorList>
    </citation>
    <scope>NUCLEOTIDE SEQUENCE [LARGE SCALE GENOMIC DNA]</scope>
    <source>
        <strain evidence="7">36N120E</strain>
    </source>
</reference>
<evidence type="ECO:0000256" key="4">
    <source>
        <dbReference type="ARBA" id="ARBA00023136"/>
    </source>
</evidence>
<evidence type="ECO:0000256" key="3">
    <source>
        <dbReference type="ARBA" id="ARBA00023002"/>
    </source>
</evidence>
<name>A0A0V0QBV9_PSEPJ</name>
<dbReference type="PANTHER" id="PTHR10696:SF21">
    <property type="entry name" value="TAUD_TFDA-LIKE DOMAIN-CONTAINING PROTEIN"/>
    <property type="match status" value="1"/>
</dbReference>
<dbReference type="Gene3D" id="3.60.130.10">
    <property type="entry name" value="Clavaminate synthase-like"/>
    <property type="match status" value="1"/>
</dbReference>
<dbReference type="GO" id="GO:0016491">
    <property type="term" value="F:oxidoreductase activity"/>
    <property type="evidence" value="ECO:0007669"/>
    <property type="project" value="UniProtKB-KW"/>
</dbReference>
<accession>A0A0V0QBV9</accession>
<evidence type="ECO:0000259" key="6">
    <source>
        <dbReference type="Pfam" id="PF02668"/>
    </source>
</evidence>
<keyword evidence="5" id="KW-1133">Transmembrane helix</keyword>
<keyword evidence="3" id="KW-0560">Oxidoreductase</keyword>
<evidence type="ECO:0000256" key="1">
    <source>
        <dbReference type="ARBA" id="ARBA00004141"/>
    </source>
</evidence>
<gene>
    <name evidence="7" type="ORF">PPERSA_03467</name>
</gene>
<keyword evidence="8" id="KW-1185">Reference proteome</keyword>
<sequence>MTYSQKNTTVINSLNQKNDHNSLKFYLNTAIFGAIRGVIGLPLEHPFEVIITRIQANSQQNLMRQTHKIQLPVTGRKIFKDVFNQFGVLSGLYAGFIPNFLRQMSKYFYRFPMMIYFPKKIEEHMPKKYLNKYEGLHKILGGVLIAGFESVIICPMERLKVYLMTKQNNTKHQISEFFQKSGQKKQILKQMFTGYESLFIRSLVSWISFMYTDHQMKKFFKQHRGLQQNEALNKIDFFLCSASVGILNVFMENRKMQTVTQAAQKIFNNSQNLFKRITDIQPTDHPALQVKGRDLLIGSNEKYMPEKIKGYDGSWPPSFQYTENQADSKQFIDDLHNFAEEKLHEHGCVIIKGAPIKGQQEFSHMMDISKFTTTKYQGGTTFRDEKQKKVYTPTSENPGITMESHWDQPYWKNPPKKLLFYYEQPAIDGVNNMLNGRQFLKKLDKNIVEKFEKQQIMYQHYYFGEGDSNRFVSWQRSMGQTKQEVEEYLKKDGYEFEWVNNGKDLIKWEISPAIKLHPKTGERMWQNNISGHHGSYFHNHFLFPELKNKSFTDPNKFKGLDFNYYPHHTKYGDGSEIDYEIIKYLREQLWKNCVGVMAEAGDLVLVDNFAAGHGRLGYTPPRKAYISIIIN</sequence>
<organism evidence="7 8">
    <name type="scientific">Pseudocohnilembus persalinus</name>
    <name type="common">Ciliate</name>
    <dbReference type="NCBI Taxonomy" id="266149"/>
    <lineage>
        <taxon>Eukaryota</taxon>
        <taxon>Sar</taxon>
        <taxon>Alveolata</taxon>
        <taxon>Ciliophora</taxon>
        <taxon>Intramacronucleata</taxon>
        <taxon>Oligohymenophorea</taxon>
        <taxon>Scuticociliatia</taxon>
        <taxon>Philasterida</taxon>
        <taxon>Pseudocohnilembidae</taxon>
        <taxon>Pseudocohnilembus</taxon>
    </lineage>
</organism>
<keyword evidence="2 5" id="KW-0812">Transmembrane</keyword>
<evidence type="ECO:0000313" key="7">
    <source>
        <dbReference type="EMBL" id="KRW99666.1"/>
    </source>
</evidence>
<keyword evidence="4 5" id="KW-0472">Membrane</keyword>
<dbReference type="OrthoDB" id="408743at2759"/>
<dbReference type="SUPFAM" id="SSF103506">
    <property type="entry name" value="Mitochondrial carrier"/>
    <property type="match status" value="1"/>
</dbReference>
<dbReference type="AlphaFoldDB" id="A0A0V0QBV9"/>
<comment type="caution">
    <text evidence="7">The sequence shown here is derived from an EMBL/GenBank/DDBJ whole genome shotgun (WGS) entry which is preliminary data.</text>
</comment>
<feature type="domain" description="TauD/TfdA-like" evidence="6">
    <location>
        <begin position="329"/>
        <end position="622"/>
    </location>
</feature>
<dbReference type="InterPro" id="IPR050411">
    <property type="entry name" value="AlphaKG_dependent_hydroxylases"/>
</dbReference>